<dbReference type="OrthoDB" id="3732131at2"/>
<protein>
    <submittedName>
        <fullName evidence="2">Uncharacterized protein</fullName>
    </submittedName>
</protein>
<evidence type="ECO:0000256" key="1">
    <source>
        <dbReference type="SAM" id="MobiDB-lite"/>
    </source>
</evidence>
<dbReference type="KEGG" id="cdo:CDOO_09355"/>
<dbReference type="RefSeq" id="WP_020384523.1">
    <property type="nucleotide sequence ID" value="NZ_AQUX01000001.1"/>
</dbReference>
<evidence type="ECO:0000313" key="2">
    <source>
        <dbReference type="EMBL" id="AIT62301.1"/>
    </source>
</evidence>
<name>A0A097IJH6_9CORY</name>
<accession>A0A097IJH6</accession>
<gene>
    <name evidence="2" type="ORF">CDOO_09355</name>
</gene>
<dbReference type="AlphaFoldDB" id="A0A097IJH6"/>
<organism evidence="2 3">
    <name type="scientific">Corynebacterium doosanense CAU 212 = DSM 45436</name>
    <dbReference type="NCBI Taxonomy" id="558173"/>
    <lineage>
        <taxon>Bacteria</taxon>
        <taxon>Bacillati</taxon>
        <taxon>Actinomycetota</taxon>
        <taxon>Actinomycetes</taxon>
        <taxon>Mycobacteriales</taxon>
        <taxon>Corynebacteriaceae</taxon>
        <taxon>Corynebacterium</taxon>
    </lineage>
</organism>
<dbReference type="EMBL" id="CP006764">
    <property type="protein sequence ID" value="AIT62301.1"/>
    <property type="molecule type" value="Genomic_DNA"/>
</dbReference>
<evidence type="ECO:0000313" key="3">
    <source>
        <dbReference type="Proteomes" id="UP000029914"/>
    </source>
</evidence>
<dbReference type="HOGENOM" id="CLU_2034150_0_0_11"/>
<reference evidence="2 3" key="1">
    <citation type="submission" date="2013-09" db="EMBL/GenBank/DDBJ databases">
        <title>Complete genome sequence of Corynebacterium doosanense CAU 212(T) (=DSM 45436(T)), isolated from activated sludge.</title>
        <authorList>
            <person name="Schaffert L."/>
            <person name="Albersmeier A."/>
            <person name="Kalinowski J."/>
            <person name="Ruckert C."/>
        </authorList>
    </citation>
    <scope>NUCLEOTIDE SEQUENCE [LARGE SCALE GENOMIC DNA]</scope>
    <source>
        <strain evidence="2 3">CAU 212</strain>
    </source>
</reference>
<feature type="region of interest" description="Disordered" evidence="1">
    <location>
        <begin position="102"/>
        <end position="121"/>
    </location>
</feature>
<dbReference type="STRING" id="558173.CDOO_09355"/>
<keyword evidence="3" id="KW-1185">Reference proteome</keyword>
<sequence length="121" mass="13524">MAYDIIIFDPEQVPTDDTGFRAWRDELFTREPGEPSPKISSLHDAALEVFPEDGSDERGVQPTKYFADHDHLEITFDDADAQVGSQWVQDYAAQNGLGVFDVDTTGKRTLPDPESQPPMPL</sequence>
<proteinExistence type="predicted"/>
<dbReference type="Proteomes" id="UP000029914">
    <property type="component" value="Chromosome"/>
</dbReference>